<evidence type="ECO:0000256" key="7">
    <source>
        <dbReference type="SAM" id="SignalP"/>
    </source>
</evidence>
<feature type="chain" id="PRO_5011595352" evidence="7">
    <location>
        <begin position="22"/>
        <end position="128"/>
    </location>
</feature>
<keyword evidence="7" id="KW-0732">Signal</keyword>
<dbReference type="EMBL" id="FORH01000006">
    <property type="protein sequence ID" value="SFJ81932.1"/>
    <property type="molecule type" value="Genomic_DNA"/>
</dbReference>
<dbReference type="InterPro" id="IPR002327">
    <property type="entry name" value="Cyt_c_1A/1B"/>
</dbReference>
<dbReference type="Gene3D" id="1.10.760.10">
    <property type="entry name" value="Cytochrome c-like domain"/>
    <property type="match status" value="1"/>
</dbReference>
<keyword evidence="10" id="KW-1185">Reference proteome</keyword>
<gene>
    <name evidence="9" type="ORF">SAMN04487991_3039</name>
</gene>
<evidence type="ECO:0000256" key="3">
    <source>
        <dbReference type="ARBA" id="ARBA00022723"/>
    </source>
</evidence>
<proteinExistence type="predicted"/>
<sequence length="128" mass="13760">MKARQFALAMIPTLFAAAALAGEYDAIKIEAGASLFDKECHRCHSVDADRASYGPLLNGVIGRKAGSFEGYPYSDALANAGFTWTKGAIRAWMEDNDGLVPGTKMRHVGVTDPTVQDFIVTYLASISQ</sequence>
<dbReference type="Pfam" id="PF00034">
    <property type="entry name" value="Cytochrom_C"/>
    <property type="match status" value="1"/>
</dbReference>
<keyword evidence="3 6" id="KW-0479">Metal-binding</keyword>
<evidence type="ECO:0000256" key="5">
    <source>
        <dbReference type="ARBA" id="ARBA00023004"/>
    </source>
</evidence>
<name>A0A1I3UG81_9RHOB</name>
<dbReference type="PROSITE" id="PS51007">
    <property type="entry name" value="CYTC"/>
    <property type="match status" value="1"/>
</dbReference>
<evidence type="ECO:0000259" key="8">
    <source>
        <dbReference type="PROSITE" id="PS51007"/>
    </source>
</evidence>
<dbReference type="InterPro" id="IPR009056">
    <property type="entry name" value="Cyt_c-like_dom"/>
</dbReference>
<protein>
    <submittedName>
        <fullName evidence="9">Cytochrome c</fullName>
    </submittedName>
</protein>
<dbReference type="GO" id="GO:0046872">
    <property type="term" value="F:metal ion binding"/>
    <property type="evidence" value="ECO:0007669"/>
    <property type="project" value="UniProtKB-KW"/>
</dbReference>
<evidence type="ECO:0000256" key="2">
    <source>
        <dbReference type="ARBA" id="ARBA00022617"/>
    </source>
</evidence>
<feature type="signal peptide" evidence="7">
    <location>
        <begin position="1"/>
        <end position="21"/>
    </location>
</feature>
<dbReference type="OrthoDB" id="9805828at2"/>
<evidence type="ECO:0000313" key="9">
    <source>
        <dbReference type="EMBL" id="SFJ81932.1"/>
    </source>
</evidence>
<feature type="domain" description="Cytochrome c" evidence="8">
    <location>
        <begin position="27"/>
        <end position="127"/>
    </location>
</feature>
<dbReference type="RefSeq" id="WP_090061555.1">
    <property type="nucleotide sequence ID" value="NZ_FORH01000006.1"/>
</dbReference>
<dbReference type="SUPFAM" id="SSF46626">
    <property type="entry name" value="Cytochrome c"/>
    <property type="match status" value="1"/>
</dbReference>
<organism evidence="9 10">
    <name type="scientific">Celeribacter neptunius</name>
    <dbReference type="NCBI Taxonomy" id="588602"/>
    <lineage>
        <taxon>Bacteria</taxon>
        <taxon>Pseudomonadati</taxon>
        <taxon>Pseudomonadota</taxon>
        <taxon>Alphaproteobacteria</taxon>
        <taxon>Rhodobacterales</taxon>
        <taxon>Roseobacteraceae</taxon>
        <taxon>Celeribacter</taxon>
    </lineage>
</organism>
<evidence type="ECO:0000256" key="1">
    <source>
        <dbReference type="ARBA" id="ARBA00022448"/>
    </source>
</evidence>
<dbReference type="GO" id="GO:0020037">
    <property type="term" value="F:heme binding"/>
    <property type="evidence" value="ECO:0007669"/>
    <property type="project" value="InterPro"/>
</dbReference>
<dbReference type="PANTHER" id="PTHR11961">
    <property type="entry name" value="CYTOCHROME C"/>
    <property type="match status" value="1"/>
</dbReference>
<dbReference type="PRINTS" id="PR00604">
    <property type="entry name" value="CYTCHRMECIAB"/>
</dbReference>
<dbReference type="InterPro" id="IPR036909">
    <property type="entry name" value="Cyt_c-like_dom_sf"/>
</dbReference>
<dbReference type="Proteomes" id="UP000199630">
    <property type="component" value="Unassembled WGS sequence"/>
</dbReference>
<dbReference type="GO" id="GO:0009055">
    <property type="term" value="F:electron transfer activity"/>
    <property type="evidence" value="ECO:0007669"/>
    <property type="project" value="InterPro"/>
</dbReference>
<accession>A0A1I3UG81</accession>
<evidence type="ECO:0000256" key="4">
    <source>
        <dbReference type="ARBA" id="ARBA00022982"/>
    </source>
</evidence>
<keyword evidence="5 6" id="KW-0408">Iron</keyword>
<evidence type="ECO:0000313" key="10">
    <source>
        <dbReference type="Proteomes" id="UP000199630"/>
    </source>
</evidence>
<dbReference type="STRING" id="588602.SAMN04487991_3039"/>
<reference evidence="10" key="1">
    <citation type="submission" date="2016-10" db="EMBL/GenBank/DDBJ databases">
        <authorList>
            <person name="Varghese N."/>
            <person name="Submissions S."/>
        </authorList>
    </citation>
    <scope>NUCLEOTIDE SEQUENCE [LARGE SCALE GENOMIC DNA]</scope>
    <source>
        <strain evidence="10">DSM 26471</strain>
    </source>
</reference>
<dbReference type="AlphaFoldDB" id="A0A1I3UG81"/>
<keyword evidence="1" id="KW-0813">Transport</keyword>
<keyword evidence="2 6" id="KW-0349">Heme</keyword>
<evidence type="ECO:0000256" key="6">
    <source>
        <dbReference type="PROSITE-ProRule" id="PRU00433"/>
    </source>
</evidence>
<keyword evidence="4" id="KW-0249">Electron transport</keyword>